<evidence type="ECO:0000313" key="2">
    <source>
        <dbReference type="Proteomes" id="UP000261324"/>
    </source>
</evidence>
<proteinExistence type="predicted"/>
<comment type="caution">
    <text evidence="1">The sequence shown here is derived from an EMBL/GenBank/DDBJ whole genome shotgun (WGS) entry which is preliminary data.</text>
</comment>
<reference evidence="1 2" key="1">
    <citation type="submission" date="2018-08" db="EMBL/GenBank/DDBJ databases">
        <title>A genome reference for cultivated species of the human gut microbiota.</title>
        <authorList>
            <person name="Zou Y."/>
            <person name="Xue W."/>
            <person name="Luo G."/>
        </authorList>
    </citation>
    <scope>NUCLEOTIDE SEQUENCE [LARGE SCALE GENOMIC DNA]</scope>
    <source>
        <strain evidence="1 2">TF09-3</strain>
    </source>
</reference>
<name>A0A3E4PKB5_9FIRM</name>
<accession>A0A3E4PKB5</accession>
<dbReference type="EMBL" id="QSRA01000019">
    <property type="protein sequence ID" value="RGK80431.1"/>
    <property type="molecule type" value="Genomic_DNA"/>
</dbReference>
<organism evidence="1 2">
    <name type="scientific">Dorea formicigenerans</name>
    <dbReference type="NCBI Taxonomy" id="39486"/>
    <lineage>
        <taxon>Bacteria</taxon>
        <taxon>Bacillati</taxon>
        <taxon>Bacillota</taxon>
        <taxon>Clostridia</taxon>
        <taxon>Lachnospirales</taxon>
        <taxon>Lachnospiraceae</taxon>
        <taxon>Dorea</taxon>
    </lineage>
</organism>
<protein>
    <submittedName>
        <fullName evidence="1">Uncharacterized protein</fullName>
    </submittedName>
</protein>
<dbReference type="AlphaFoldDB" id="A0A3E4PKB5"/>
<gene>
    <name evidence="1" type="ORF">DXC93_12750</name>
</gene>
<evidence type="ECO:0000313" key="1">
    <source>
        <dbReference type="EMBL" id="RGK80431.1"/>
    </source>
</evidence>
<sequence>MNKGNGINRKKVSAFYFVYYYISTKSDAEDFRKIDGTEIMPKGQRQELRFAIWYWVLSVMATEPLSSFAAIPSVKQLERKPCKSSCLSYGLLLSDCIFR</sequence>
<dbReference type="Proteomes" id="UP000261324">
    <property type="component" value="Unassembled WGS sequence"/>
</dbReference>